<organism evidence="2 3">
    <name type="scientific">Elysia marginata</name>
    <dbReference type="NCBI Taxonomy" id="1093978"/>
    <lineage>
        <taxon>Eukaryota</taxon>
        <taxon>Metazoa</taxon>
        <taxon>Spiralia</taxon>
        <taxon>Lophotrochozoa</taxon>
        <taxon>Mollusca</taxon>
        <taxon>Gastropoda</taxon>
        <taxon>Heterobranchia</taxon>
        <taxon>Euthyneura</taxon>
        <taxon>Panpulmonata</taxon>
        <taxon>Sacoglossa</taxon>
        <taxon>Placobranchoidea</taxon>
        <taxon>Plakobranchidae</taxon>
        <taxon>Elysia</taxon>
    </lineage>
</organism>
<name>A0AAV4I159_9GAST</name>
<reference evidence="2 3" key="1">
    <citation type="journal article" date="2021" name="Elife">
        <title>Chloroplast acquisition without the gene transfer in kleptoplastic sea slugs, Plakobranchus ocellatus.</title>
        <authorList>
            <person name="Maeda T."/>
            <person name="Takahashi S."/>
            <person name="Yoshida T."/>
            <person name="Shimamura S."/>
            <person name="Takaki Y."/>
            <person name="Nagai Y."/>
            <person name="Toyoda A."/>
            <person name="Suzuki Y."/>
            <person name="Arimoto A."/>
            <person name="Ishii H."/>
            <person name="Satoh N."/>
            <person name="Nishiyama T."/>
            <person name="Hasebe M."/>
            <person name="Maruyama T."/>
            <person name="Minagawa J."/>
            <person name="Obokata J."/>
            <person name="Shigenobu S."/>
        </authorList>
    </citation>
    <scope>NUCLEOTIDE SEQUENCE [LARGE SCALE GENOMIC DNA]</scope>
</reference>
<feature type="region of interest" description="Disordered" evidence="1">
    <location>
        <begin position="1"/>
        <end position="88"/>
    </location>
</feature>
<evidence type="ECO:0000313" key="2">
    <source>
        <dbReference type="EMBL" id="GFS03625.1"/>
    </source>
</evidence>
<dbReference type="Proteomes" id="UP000762676">
    <property type="component" value="Unassembled WGS sequence"/>
</dbReference>
<evidence type="ECO:0000313" key="3">
    <source>
        <dbReference type="Proteomes" id="UP000762676"/>
    </source>
</evidence>
<sequence>MNHRDRQDVLTRLSDREMDEETRRQKAHLKELEDHLTEEERQKEAKRQKYIEEKEKAAEQKRQQRERERAKERGKRESNVSGISKLCF</sequence>
<accession>A0AAV4I159</accession>
<comment type="caution">
    <text evidence="2">The sequence shown here is derived from an EMBL/GenBank/DDBJ whole genome shotgun (WGS) entry which is preliminary data.</text>
</comment>
<proteinExistence type="predicted"/>
<gene>
    <name evidence="2" type="ORF">ElyMa_001154900</name>
</gene>
<feature type="compositionally biased region" description="Basic and acidic residues" evidence="1">
    <location>
        <begin position="1"/>
        <end position="78"/>
    </location>
</feature>
<protein>
    <submittedName>
        <fullName evidence="2">Uncharacterized protein</fullName>
    </submittedName>
</protein>
<keyword evidence="3" id="KW-1185">Reference proteome</keyword>
<dbReference type="AlphaFoldDB" id="A0AAV4I159"/>
<dbReference type="EMBL" id="BMAT01002280">
    <property type="protein sequence ID" value="GFS03625.1"/>
    <property type="molecule type" value="Genomic_DNA"/>
</dbReference>
<evidence type="ECO:0000256" key="1">
    <source>
        <dbReference type="SAM" id="MobiDB-lite"/>
    </source>
</evidence>